<dbReference type="EMBL" id="JAWHQM010000126">
    <property type="protein sequence ID" value="KAK5637515.1"/>
    <property type="molecule type" value="Genomic_DNA"/>
</dbReference>
<sequence>MLSMVHPAFRPNASHIAASALPAPLNVRKKCEPAASQPGGHKAMSSVWTDCTAYTLGEADSSSIPPVPRIPSEYRLNKRSSDSDRQGSSPRVGRASSGYSRQTSTTSFPRYEDPFMSRAESVSSSSSSTKAKRKSESKNPVPDWPAPPHGHPPDSLRHQGPFLPQSDIGSAMSEQRHAFLVERFQPKEEALQERNSMTTNHSQYYTHPNASGTQPQEGSPGIQRASSSIYSRTSVASFAKSEKETGRDGSGATSQSMAAAKGAARAQQGVESVRDDTPRNTRPPWLEHPPPPSSTAHASSAITQFGNFQGRM</sequence>
<feature type="compositionally biased region" description="Polar residues" evidence="1">
    <location>
        <begin position="193"/>
        <end position="217"/>
    </location>
</feature>
<evidence type="ECO:0000256" key="1">
    <source>
        <dbReference type="SAM" id="MobiDB-lite"/>
    </source>
</evidence>
<evidence type="ECO:0000313" key="2">
    <source>
        <dbReference type="EMBL" id="KAK5637515.1"/>
    </source>
</evidence>
<feature type="region of interest" description="Disordered" evidence="1">
    <location>
        <begin position="192"/>
        <end position="312"/>
    </location>
</feature>
<gene>
    <name evidence="2" type="ORF">RRF57_013230</name>
</gene>
<evidence type="ECO:0000313" key="3">
    <source>
        <dbReference type="Proteomes" id="UP001305414"/>
    </source>
</evidence>
<feature type="compositionally biased region" description="Low complexity" evidence="1">
    <location>
        <begin position="258"/>
        <end position="269"/>
    </location>
</feature>
<feature type="compositionally biased region" description="Polar residues" evidence="1">
    <location>
        <begin position="224"/>
        <end position="236"/>
    </location>
</feature>
<feature type="compositionally biased region" description="Low complexity" evidence="1">
    <location>
        <begin position="117"/>
        <end position="129"/>
    </location>
</feature>
<dbReference type="AlphaFoldDB" id="A0AAN7URC4"/>
<protein>
    <submittedName>
        <fullName evidence="2">Uncharacterized protein</fullName>
    </submittedName>
</protein>
<feature type="compositionally biased region" description="Basic and acidic residues" evidence="1">
    <location>
        <begin position="75"/>
        <end position="85"/>
    </location>
</feature>
<feature type="compositionally biased region" description="Polar residues" evidence="1">
    <location>
        <begin position="97"/>
        <end position="108"/>
    </location>
</feature>
<keyword evidence="3" id="KW-1185">Reference proteome</keyword>
<proteinExistence type="predicted"/>
<name>A0AAN7URC4_9PEZI</name>
<feature type="compositionally biased region" description="Polar residues" evidence="1">
    <location>
        <begin position="302"/>
        <end position="312"/>
    </location>
</feature>
<reference evidence="2 3" key="1">
    <citation type="submission" date="2023-10" db="EMBL/GenBank/DDBJ databases">
        <title>Draft genome sequence of Xylaria bambusicola isolate GMP-LS, the root and basal stem rot pathogen of sugarcane in Indonesia.</title>
        <authorList>
            <person name="Selvaraj P."/>
            <person name="Muralishankar V."/>
            <person name="Muruganantham S."/>
            <person name="Sp S."/>
            <person name="Haryani S."/>
            <person name="Lau K.J.X."/>
            <person name="Naqvi N.I."/>
        </authorList>
    </citation>
    <scope>NUCLEOTIDE SEQUENCE [LARGE SCALE GENOMIC DNA]</scope>
    <source>
        <strain evidence="2">GMP-LS</strain>
    </source>
</reference>
<feature type="region of interest" description="Disordered" evidence="1">
    <location>
        <begin position="58"/>
        <end position="168"/>
    </location>
</feature>
<dbReference type="Proteomes" id="UP001305414">
    <property type="component" value="Unassembled WGS sequence"/>
</dbReference>
<accession>A0AAN7URC4</accession>
<comment type="caution">
    <text evidence="2">The sequence shown here is derived from an EMBL/GenBank/DDBJ whole genome shotgun (WGS) entry which is preliminary data.</text>
</comment>
<organism evidence="2 3">
    <name type="scientific">Xylaria bambusicola</name>
    <dbReference type="NCBI Taxonomy" id="326684"/>
    <lineage>
        <taxon>Eukaryota</taxon>
        <taxon>Fungi</taxon>
        <taxon>Dikarya</taxon>
        <taxon>Ascomycota</taxon>
        <taxon>Pezizomycotina</taxon>
        <taxon>Sordariomycetes</taxon>
        <taxon>Xylariomycetidae</taxon>
        <taxon>Xylariales</taxon>
        <taxon>Xylariaceae</taxon>
        <taxon>Xylaria</taxon>
    </lineage>
</organism>